<evidence type="ECO:0000259" key="5">
    <source>
        <dbReference type="Pfam" id="PF25767"/>
    </source>
</evidence>
<dbReference type="InterPro" id="IPR022577">
    <property type="entry name" value="TBCD_C"/>
</dbReference>
<evidence type="ECO:0000256" key="2">
    <source>
        <dbReference type="PROSITE-ProRule" id="PRU00103"/>
    </source>
</evidence>
<evidence type="ECO:0000313" key="6">
    <source>
        <dbReference type="EMBL" id="KAK0714574.1"/>
    </source>
</evidence>
<dbReference type="PANTHER" id="PTHR12658:SF0">
    <property type="entry name" value="TUBULIN-SPECIFIC CHAPERONE D"/>
    <property type="match status" value="1"/>
</dbReference>
<dbReference type="InterPro" id="IPR011989">
    <property type="entry name" value="ARM-like"/>
</dbReference>
<accession>A0AA40DSI3</accession>
<feature type="domain" description="Tubulin-folding cofactor D C-terminal" evidence="4">
    <location>
        <begin position="989"/>
        <end position="1170"/>
    </location>
</feature>
<evidence type="ECO:0000259" key="4">
    <source>
        <dbReference type="Pfam" id="PF12612"/>
    </source>
</evidence>
<dbReference type="Gene3D" id="1.25.10.10">
    <property type="entry name" value="Leucine-rich Repeat Variant"/>
    <property type="match status" value="1"/>
</dbReference>
<feature type="compositionally biased region" description="Basic and acidic residues" evidence="3">
    <location>
        <begin position="1197"/>
        <end position="1208"/>
    </location>
</feature>
<dbReference type="Proteomes" id="UP001172102">
    <property type="component" value="Unassembled WGS sequence"/>
</dbReference>
<feature type="domain" description="Tubulin-folding cofactor D ARM repeats" evidence="5">
    <location>
        <begin position="457"/>
        <end position="589"/>
    </location>
</feature>
<sequence length="1279" mass="137797">MDTPEEDLDIKLQKISSDLIVEFDRSLSPFLRREDGGGQTVVRSRVRTRETDRLISLLDPFQELPQLLDPHLPRWLPFLGEAFLEYHHLRQTTHRGRRAAASSQSTRSELLTTLSAAISRLLYTLCKIRGEKVIVRFLNNETRYLELLLSALEETEPRPSPSAPAGSLQGSTWTWEERYVTLLWLSQLMFAPFDLASISSTAVEDDDELPAVAAGFVWPAPARELPGITVRILPLAIKYLASPGKERDAAKALLVRIAMRKDMQQLGVLDALVRWALAALRPQREATAAPAEQKTPYHYIGVLSFLSGILVSSSDTSDMDRHLMTLFHAVHGASAEGGGEQVASVMSSALARKTVIKVIRAIAVLVLRSPEQDVAGTELVETTIGFLLENLADNDTPVRFAASKALSIITLKLDAEMASQVVEAVLESLSKNILWTKNPRDPTAPSTKDLSAVDPLEWHGLMLTLSHLLYRRSPPAENLSDIIQALVTGLSFERRNAAGGSIGTNVRDAACFGIWALARRYSTQELLAVHTPSTLLTQYHNPNVSVLQVIATELIIAASLDPAGNIRRGSSAALQELIGRHPDTVEKGIWVVQTVDYHGVALRSRALQEVALNATKLAGQYGEAILSALLGWRGVGDVDAAARRASGTSYGSITAELASAAPNPVQRLEASISQALDRIKSLQARQVEERHGLLLSFAAVLDSLPAVVSAAQSTKDNQISLETLTHLSLGGLQDIMTECSTKTFRRPELIAEAASRLVISAFPVLQGAANPSDSTALVPGPNLTSQPNTAITQLTNALGPPSPALNPLIRLIRETLQTWLLRPEEEVIPAASDAGLVLLIFCSPADRESTIRQWADAVRQRPAGRNSTAGGFFSALVRAYGVVSTLGLAAGAEKEEGGLICDALRARWAGDKDIETRVLILRSLAGSELLEDHLDGLMGIVKEGLEDYTTNARGDVGSLVRFRAVGVTRALWVSFGEKGRLPEVAGLFLRILRLAAEKLDRVRAEAQSALAVALNPSHAATLRLSTFSSRSYFGFLLDLLCEGRLQPAMAAAANAAAADGTGAGQRWMEELMAGLVSSADTGNEDLVIATRAALCDFCDRSAANADAVCGALVRNLARRQGEDRVVVPTLEVIAFLANVGVFGRTGGGVDYKKLCLRVQKAGYKTGNVRKIEACVKVYGAIAALGAAAGSGSSGRLEGGDKEEELRRREEGATEARKRLGALMYHPWPRVRSMVVDELWGLMVARGGDEPAAERLKGVDWGKAEKGAVKTLVEALGLPG</sequence>
<comment type="caution">
    <text evidence="6">The sequence shown here is derived from an EMBL/GenBank/DDBJ whole genome shotgun (WGS) entry which is preliminary data.</text>
</comment>
<protein>
    <submittedName>
        <fullName evidence="6">Tubulin folding cofactor D C terminal-domain-containing protein</fullName>
    </submittedName>
</protein>
<feature type="region of interest" description="Disordered" evidence="3">
    <location>
        <begin position="1188"/>
        <end position="1208"/>
    </location>
</feature>
<gene>
    <name evidence="6" type="ORF">B0H67DRAFT_536326</name>
</gene>
<dbReference type="InterPro" id="IPR021133">
    <property type="entry name" value="HEAT_type_2"/>
</dbReference>
<dbReference type="SUPFAM" id="SSF48371">
    <property type="entry name" value="ARM repeat"/>
    <property type="match status" value="2"/>
</dbReference>
<proteinExistence type="predicted"/>
<dbReference type="InterPro" id="IPR016024">
    <property type="entry name" value="ARM-type_fold"/>
</dbReference>
<dbReference type="InterPro" id="IPR058033">
    <property type="entry name" value="ARM_TBCD_2nd"/>
</dbReference>
<keyword evidence="1" id="KW-0143">Chaperone</keyword>
<dbReference type="GO" id="GO:0048487">
    <property type="term" value="F:beta-tubulin binding"/>
    <property type="evidence" value="ECO:0007669"/>
    <property type="project" value="InterPro"/>
</dbReference>
<dbReference type="AlphaFoldDB" id="A0AA40DSI3"/>
<organism evidence="6 7">
    <name type="scientific">Lasiosphaeris hirsuta</name>
    <dbReference type="NCBI Taxonomy" id="260670"/>
    <lineage>
        <taxon>Eukaryota</taxon>
        <taxon>Fungi</taxon>
        <taxon>Dikarya</taxon>
        <taxon>Ascomycota</taxon>
        <taxon>Pezizomycotina</taxon>
        <taxon>Sordariomycetes</taxon>
        <taxon>Sordariomycetidae</taxon>
        <taxon>Sordariales</taxon>
        <taxon>Lasiosphaeriaceae</taxon>
        <taxon>Lasiosphaeris</taxon>
    </lineage>
</organism>
<dbReference type="PANTHER" id="PTHR12658">
    <property type="entry name" value="BETA-TUBULIN COFACTOR D"/>
    <property type="match status" value="1"/>
</dbReference>
<name>A0AA40DSI3_9PEZI</name>
<dbReference type="EMBL" id="JAUKUA010000004">
    <property type="protein sequence ID" value="KAK0714574.1"/>
    <property type="molecule type" value="Genomic_DNA"/>
</dbReference>
<dbReference type="Pfam" id="PF12612">
    <property type="entry name" value="TFCD_C"/>
    <property type="match status" value="1"/>
</dbReference>
<evidence type="ECO:0000256" key="3">
    <source>
        <dbReference type="SAM" id="MobiDB-lite"/>
    </source>
</evidence>
<reference evidence="6" key="1">
    <citation type="submission" date="2023-06" db="EMBL/GenBank/DDBJ databases">
        <title>Genome-scale phylogeny and comparative genomics of the fungal order Sordariales.</title>
        <authorList>
            <consortium name="Lawrence Berkeley National Laboratory"/>
            <person name="Hensen N."/>
            <person name="Bonometti L."/>
            <person name="Westerberg I."/>
            <person name="Brannstrom I.O."/>
            <person name="Guillou S."/>
            <person name="Cros-Aarteil S."/>
            <person name="Calhoun S."/>
            <person name="Haridas S."/>
            <person name="Kuo A."/>
            <person name="Mondo S."/>
            <person name="Pangilinan J."/>
            <person name="Riley R."/>
            <person name="Labutti K."/>
            <person name="Andreopoulos B."/>
            <person name="Lipzen A."/>
            <person name="Chen C."/>
            <person name="Yanf M."/>
            <person name="Daum C."/>
            <person name="Ng V."/>
            <person name="Clum A."/>
            <person name="Steindorff A."/>
            <person name="Ohm R."/>
            <person name="Martin F."/>
            <person name="Silar P."/>
            <person name="Natvig D."/>
            <person name="Lalanne C."/>
            <person name="Gautier V."/>
            <person name="Ament-Velasquez S.L."/>
            <person name="Kruys A."/>
            <person name="Hutchinson M.I."/>
            <person name="Powell A.J."/>
            <person name="Barry K."/>
            <person name="Miller A.N."/>
            <person name="Grigoriev I.V."/>
            <person name="Debuchy R."/>
            <person name="Gladieux P."/>
            <person name="Thoren M.H."/>
            <person name="Johannesson H."/>
        </authorList>
    </citation>
    <scope>NUCLEOTIDE SEQUENCE</scope>
    <source>
        <strain evidence="6">SMH4607-1</strain>
    </source>
</reference>
<dbReference type="GO" id="GO:0007023">
    <property type="term" value="P:post-chaperonin tubulin folding pathway"/>
    <property type="evidence" value="ECO:0007669"/>
    <property type="project" value="InterPro"/>
</dbReference>
<dbReference type="PROSITE" id="PS50077">
    <property type="entry name" value="HEAT_REPEAT"/>
    <property type="match status" value="1"/>
</dbReference>
<evidence type="ECO:0000256" key="1">
    <source>
        <dbReference type="ARBA" id="ARBA00023186"/>
    </source>
</evidence>
<dbReference type="InterPro" id="IPR033162">
    <property type="entry name" value="TBCD"/>
</dbReference>
<dbReference type="Pfam" id="PF25767">
    <property type="entry name" value="ARM_TBCD_2nd"/>
    <property type="match status" value="2"/>
</dbReference>
<dbReference type="GO" id="GO:0007021">
    <property type="term" value="P:tubulin complex assembly"/>
    <property type="evidence" value="ECO:0007669"/>
    <property type="project" value="InterPro"/>
</dbReference>
<evidence type="ECO:0000313" key="7">
    <source>
        <dbReference type="Proteomes" id="UP001172102"/>
    </source>
</evidence>
<dbReference type="GO" id="GO:0000226">
    <property type="term" value="P:microtubule cytoskeleton organization"/>
    <property type="evidence" value="ECO:0007669"/>
    <property type="project" value="TreeGrafter"/>
</dbReference>
<feature type="repeat" description="HEAT" evidence="2">
    <location>
        <begin position="383"/>
        <end position="420"/>
    </location>
</feature>
<dbReference type="GO" id="GO:0005096">
    <property type="term" value="F:GTPase activator activity"/>
    <property type="evidence" value="ECO:0007669"/>
    <property type="project" value="InterPro"/>
</dbReference>
<dbReference type="Pfam" id="PF23579">
    <property type="entry name" value="ARM_TBCD"/>
    <property type="match status" value="1"/>
</dbReference>
<keyword evidence="7" id="KW-1185">Reference proteome</keyword>
<feature type="domain" description="Tubulin-folding cofactor D ARM repeats" evidence="5">
    <location>
        <begin position="371"/>
        <end position="431"/>
    </location>
</feature>